<comment type="caution">
    <text evidence="1">The sequence shown here is derived from an EMBL/GenBank/DDBJ whole genome shotgun (WGS) entry which is preliminary data.</text>
</comment>
<dbReference type="EMBL" id="BAABME010031517">
    <property type="protein sequence ID" value="GAA0146073.1"/>
    <property type="molecule type" value="Genomic_DNA"/>
</dbReference>
<keyword evidence="2" id="KW-1185">Reference proteome</keyword>
<accession>A0AAV3P7R5</accession>
<dbReference type="AlphaFoldDB" id="A0AAV3P7R5"/>
<name>A0AAV3P7R5_LITER</name>
<protein>
    <recommendedName>
        <fullName evidence="3">DUF4283 domain-containing protein</fullName>
    </recommendedName>
</protein>
<proteinExistence type="predicted"/>
<evidence type="ECO:0000313" key="1">
    <source>
        <dbReference type="EMBL" id="GAA0146073.1"/>
    </source>
</evidence>
<sequence length="448" mass="49510">MLNSPRICVELDVSKPLLDAILINFIDEVSNVILEQFWVKVFYDEVPLLCGFCCHIGHGMGVCKRRWEEDRSGKLAAEENRSMTGRLLKVWQPVLGAWAASVHHRHGAPGLDAKEVKGDRLPHRSVLGWPVQALTLRPKLVNCQDVAYGQIGGLGFESTRVANSLSSLLDDKEEQLRTQQETLIIQDSSHLLDLQQIDDVEGPVLGIAQHINGAGCVTVNTEQLRLQREKGPEPVRDIIAVDLEPVQCEKDPKARREISASTKFCFAGACEQVAAFHTRLKLVTQGAISASQAVLGDKLYGEVGKSADNGLTPGGPNLSSHLRVDCENVNSFIEDIEDIRQKIDKADFTTIAQIANSPATKVFLRGQLPHRSFRPVPMTDLMEAHSDQVNKKELLKNSWADLADEDSDHDHVTVLPQSKPQGAHKWSTTVQIAQIEMRVKGLPFDDNG</sequence>
<reference evidence="1 2" key="1">
    <citation type="submission" date="2024-01" db="EMBL/GenBank/DDBJ databases">
        <title>The complete chloroplast genome sequence of Lithospermum erythrorhizon: insights into the phylogenetic relationship among Boraginaceae species and the maternal lineages of purple gromwells.</title>
        <authorList>
            <person name="Okada T."/>
            <person name="Watanabe K."/>
        </authorList>
    </citation>
    <scope>NUCLEOTIDE SEQUENCE [LARGE SCALE GENOMIC DNA]</scope>
</reference>
<organism evidence="1 2">
    <name type="scientific">Lithospermum erythrorhizon</name>
    <name type="common">Purple gromwell</name>
    <name type="synonym">Lithospermum officinale var. erythrorhizon</name>
    <dbReference type="NCBI Taxonomy" id="34254"/>
    <lineage>
        <taxon>Eukaryota</taxon>
        <taxon>Viridiplantae</taxon>
        <taxon>Streptophyta</taxon>
        <taxon>Embryophyta</taxon>
        <taxon>Tracheophyta</taxon>
        <taxon>Spermatophyta</taxon>
        <taxon>Magnoliopsida</taxon>
        <taxon>eudicotyledons</taxon>
        <taxon>Gunneridae</taxon>
        <taxon>Pentapetalae</taxon>
        <taxon>asterids</taxon>
        <taxon>lamiids</taxon>
        <taxon>Boraginales</taxon>
        <taxon>Boraginaceae</taxon>
        <taxon>Boraginoideae</taxon>
        <taxon>Lithospermeae</taxon>
        <taxon>Lithospermum</taxon>
    </lineage>
</organism>
<gene>
    <name evidence="1" type="ORF">LIER_42891</name>
</gene>
<evidence type="ECO:0000313" key="2">
    <source>
        <dbReference type="Proteomes" id="UP001454036"/>
    </source>
</evidence>
<evidence type="ECO:0008006" key="3">
    <source>
        <dbReference type="Google" id="ProtNLM"/>
    </source>
</evidence>
<dbReference type="Proteomes" id="UP001454036">
    <property type="component" value="Unassembled WGS sequence"/>
</dbReference>